<accession>A0A8X6K532</accession>
<evidence type="ECO:0000313" key="2">
    <source>
        <dbReference type="Proteomes" id="UP000887116"/>
    </source>
</evidence>
<protein>
    <submittedName>
        <fullName evidence="1">Uncharacterized protein</fullName>
    </submittedName>
</protein>
<gene>
    <name evidence="1" type="ORF">TNCT_637141</name>
</gene>
<proteinExistence type="predicted"/>
<reference evidence="1" key="1">
    <citation type="submission" date="2020-07" db="EMBL/GenBank/DDBJ databases">
        <title>Multicomponent nature underlies the extraordinary mechanical properties of spider dragline silk.</title>
        <authorList>
            <person name="Kono N."/>
            <person name="Nakamura H."/>
            <person name="Mori M."/>
            <person name="Yoshida Y."/>
            <person name="Ohtoshi R."/>
            <person name="Malay A.D."/>
            <person name="Moran D.A.P."/>
            <person name="Tomita M."/>
            <person name="Numata K."/>
            <person name="Arakawa K."/>
        </authorList>
    </citation>
    <scope>NUCLEOTIDE SEQUENCE</scope>
</reference>
<sequence>MYDAVNGIKRVLWLYQESFPSRHMPNHKEFQRFHRKLYENGSYIVSTDERGRSRTVRKHIWKKSSWTMWRKQAVQEQGL</sequence>
<dbReference type="EMBL" id="BMAO01010023">
    <property type="protein sequence ID" value="GFQ64250.1"/>
    <property type="molecule type" value="Genomic_DNA"/>
</dbReference>
<evidence type="ECO:0000313" key="1">
    <source>
        <dbReference type="EMBL" id="GFQ64250.1"/>
    </source>
</evidence>
<name>A0A8X6K532_TRICU</name>
<comment type="caution">
    <text evidence="1">The sequence shown here is derived from an EMBL/GenBank/DDBJ whole genome shotgun (WGS) entry which is preliminary data.</text>
</comment>
<keyword evidence="2" id="KW-1185">Reference proteome</keyword>
<organism evidence="1 2">
    <name type="scientific">Trichonephila clavata</name>
    <name type="common">Joro spider</name>
    <name type="synonym">Nephila clavata</name>
    <dbReference type="NCBI Taxonomy" id="2740835"/>
    <lineage>
        <taxon>Eukaryota</taxon>
        <taxon>Metazoa</taxon>
        <taxon>Ecdysozoa</taxon>
        <taxon>Arthropoda</taxon>
        <taxon>Chelicerata</taxon>
        <taxon>Arachnida</taxon>
        <taxon>Araneae</taxon>
        <taxon>Araneomorphae</taxon>
        <taxon>Entelegynae</taxon>
        <taxon>Araneoidea</taxon>
        <taxon>Nephilidae</taxon>
        <taxon>Trichonephila</taxon>
    </lineage>
</organism>
<dbReference type="Proteomes" id="UP000887116">
    <property type="component" value="Unassembled WGS sequence"/>
</dbReference>
<dbReference type="AlphaFoldDB" id="A0A8X6K532"/>